<organism evidence="2 3">
    <name type="scientific">Campylobacter showae RM3277</name>
    <dbReference type="NCBI Taxonomy" id="553219"/>
    <lineage>
        <taxon>Bacteria</taxon>
        <taxon>Pseudomonadati</taxon>
        <taxon>Campylobacterota</taxon>
        <taxon>Epsilonproteobacteria</taxon>
        <taxon>Campylobacterales</taxon>
        <taxon>Campylobacteraceae</taxon>
        <taxon>Campylobacter</taxon>
    </lineage>
</organism>
<dbReference type="EMBL" id="ACVQ01000003">
    <property type="protein sequence ID" value="EET80787.1"/>
    <property type="molecule type" value="Genomic_DNA"/>
</dbReference>
<dbReference type="InterPro" id="IPR036779">
    <property type="entry name" value="LysM_dom_sf"/>
</dbReference>
<keyword evidence="3" id="KW-1185">Reference proteome</keyword>
<comment type="caution">
    <text evidence="2">The sequence shown here is derived from an EMBL/GenBank/DDBJ whole genome shotgun (WGS) entry which is preliminary data.</text>
</comment>
<dbReference type="InterPro" id="IPR018392">
    <property type="entry name" value="LysM"/>
</dbReference>
<dbReference type="AlphaFoldDB" id="C6RCS9"/>
<evidence type="ECO:0000313" key="3">
    <source>
        <dbReference type="Proteomes" id="UP000003107"/>
    </source>
</evidence>
<feature type="domain" description="LysM" evidence="1">
    <location>
        <begin position="1"/>
        <end position="46"/>
    </location>
</feature>
<reference evidence="2 3" key="1">
    <citation type="submission" date="2009-07" db="EMBL/GenBank/DDBJ databases">
        <authorList>
            <person name="Madupu R."/>
            <person name="Sebastian Y."/>
            <person name="Durkin A.S."/>
            <person name="Torralba M."/>
            <person name="Methe B."/>
            <person name="Sutton G.G."/>
            <person name="Strausberg R.L."/>
            <person name="Nelson K.E."/>
        </authorList>
    </citation>
    <scope>NUCLEOTIDE SEQUENCE [LARGE SCALE GENOMIC DNA]</scope>
    <source>
        <strain evidence="2 3">RM3277</strain>
    </source>
</reference>
<protein>
    <submittedName>
        <fullName evidence="2">LysM domain protein</fullName>
    </submittedName>
</protein>
<sequence length="88" mass="9774">MYKVKSGDTLSTIAQRNGMVTKELLKLNTWLADEGRVKFLKNNILVESNILELNEIDHLLTGDRNAENILIDANGGDGIMVGANKKIY</sequence>
<dbReference type="SMART" id="SM00257">
    <property type="entry name" value="LysM"/>
    <property type="match status" value="1"/>
</dbReference>
<dbReference type="Gene3D" id="3.10.350.10">
    <property type="entry name" value="LysM domain"/>
    <property type="match status" value="1"/>
</dbReference>
<dbReference type="PROSITE" id="PS51782">
    <property type="entry name" value="LYSM"/>
    <property type="match status" value="1"/>
</dbReference>
<dbReference type="CDD" id="cd00118">
    <property type="entry name" value="LysM"/>
    <property type="match status" value="1"/>
</dbReference>
<evidence type="ECO:0000259" key="1">
    <source>
        <dbReference type="PROSITE" id="PS51782"/>
    </source>
</evidence>
<evidence type="ECO:0000313" key="2">
    <source>
        <dbReference type="EMBL" id="EET80787.1"/>
    </source>
</evidence>
<accession>C6RCS9</accession>
<proteinExistence type="predicted"/>
<gene>
    <name evidence="2" type="ORF">CAMSH0001_1515</name>
</gene>
<dbReference type="Proteomes" id="UP000003107">
    <property type="component" value="Unassembled WGS sequence"/>
</dbReference>
<dbReference type="Pfam" id="PF01476">
    <property type="entry name" value="LysM"/>
    <property type="match status" value="1"/>
</dbReference>
<name>C6RCS9_9BACT</name>
<dbReference type="SUPFAM" id="SSF54106">
    <property type="entry name" value="LysM domain"/>
    <property type="match status" value="1"/>
</dbReference>